<evidence type="ECO:0000313" key="3">
    <source>
        <dbReference type="EnsemblPlants" id="OB05G18590.1"/>
    </source>
</evidence>
<keyword evidence="4" id="KW-1185">Reference proteome</keyword>
<feature type="domain" description="DUF1409" evidence="2">
    <location>
        <begin position="62"/>
        <end position="89"/>
    </location>
</feature>
<dbReference type="HOGENOM" id="CLU_2376222_0_0_1"/>
<sequence>MAAATMEWRDECDGRQRGDDDDRGVQMHGGSVGLAAMAGGERNGGGERCRRLPTAARVSVHRIEEIQNQLPGDLMDAIAPAGYIECHAHKFTPNF</sequence>
<feature type="region of interest" description="Disordered" evidence="1">
    <location>
        <begin position="1"/>
        <end position="29"/>
    </location>
</feature>
<protein>
    <recommendedName>
        <fullName evidence="2">DUF1409 domain-containing protein</fullName>
    </recommendedName>
</protein>
<dbReference type="Gramene" id="OB05G18590.1">
    <property type="protein sequence ID" value="OB05G18590.1"/>
    <property type="gene ID" value="OB05G18590"/>
</dbReference>
<reference evidence="3" key="2">
    <citation type="submission" date="2013-04" db="UniProtKB">
        <authorList>
            <consortium name="EnsemblPlants"/>
        </authorList>
    </citation>
    <scope>IDENTIFICATION</scope>
</reference>
<feature type="compositionally biased region" description="Basic and acidic residues" evidence="1">
    <location>
        <begin position="7"/>
        <end position="25"/>
    </location>
</feature>
<proteinExistence type="predicted"/>
<evidence type="ECO:0000259" key="2">
    <source>
        <dbReference type="Pfam" id="PF07197"/>
    </source>
</evidence>
<accession>J3M5I5</accession>
<name>J3M5I5_ORYBR</name>
<evidence type="ECO:0000313" key="4">
    <source>
        <dbReference type="Proteomes" id="UP000006038"/>
    </source>
</evidence>
<dbReference type="InterPro" id="IPR010811">
    <property type="entry name" value="DUF1409"/>
</dbReference>
<dbReference type="Pfam" id="PF07197">
    <property type="entry name" value="DUF1409"/>
    <property type="match status" value="1"/>
</dbReference>
<reference evidence="3" key="1">
    <citation type="journal article" date="2013" name="Nat. Commun.">
        <title>Whole-genome sequencing of Oryza brachyantha reveals mechanisms underlying Oryza genome evolution.</title>
        <authorList>
            <person name="Chen J."/>
            <person name="Huang Q."/>
            <person name="Gao D."/>
            <person name="Wang J."/>
            <person name="Lang Y."/>
            <person name="Liu T."/>
            <person name="Li B."/>
            <person name="Bai Z."/>
            <person name="Luis Goicoechea J."/>
            <person name="Liang C."/>
            <person name="Chen C."/>
            <person name="Zhang W."/>
            <person name="Sun S."/>
            <person name="Liao Y."/>
            <person name="Zhang X."/>
            <person name="Yang L."/>
            <person name="Song C."/>
            <person name="Wang M."/>
            <person name="Shi J."/>
            <person name="Liu G."/>
            <person name="Liu J."/>
            <person name="Zhou H."/>
            <person name="Zhou W."/>
            <person name="Yu Q."/>
            <person name="An N."/>
            <person name="Chen Y."/>
            <person name="Cai Q."/>
            <person name="Wang B."/>
            <person name="Liu B."/>
            <person name="Min J."/>
            <person name="Huang Y."/>
            <person name="Wu H."/>
            <person name="Li Z."/>
            <person name="Zhang Y."/>
            <person name="Yin Y."/>
            <person name="Song W."/>
            <person name="Jiang J."/>
            <person name="Jackson S.A."/>
            <person name="Wing R.A."/>
            <person name="Wang J."/>
            <person name="Chen M."/>
        </authorList>
    </citation>
    <scope>NUCLEOTIDE SEQUENCE [LARGE SCALE GENOMIC DNA]</scope>
    <source>
        <strain evidence="3">cv. IRGC 101232</strain>
    </source>
</reference>
<dbReference type="AlphaFoldDB" id="J3M5I5"/>
<organism evidence="3">
    <name type="scientific">Oryza brachyantha</name>
    <name type="common">malo sina</name>
    <dbReference type="NCBI Taxonomy" id="4533"/>
    <lineage>
        <taxon>Eukaryota</taxon>
        <taxon>Viridiplantae</taxon>
        <taxon>Streptophyta</taxon>
        <taxon>Embryophyta</taxon>
        <taxon>Tracheophyta</taxon>
        <taxon>Spermatophyta</taxon>
        <taxon>Magnoliopsida</taxon>
        <taxon>Liliopsida</taxon>
        <taxon>Poales</taxon>
        <taxon>Poaceae</taxon>
        <taxon>BOP clade</taxon>
        <taxon>Oryzoideae</taxon>
        <taxon>Oryzeae</taxon>
        <taxon>Oryzinae</taxon>
        <taxon>Oryza</taxon>
    </lineage>
</organism>
<evidence type="ECO:0000256" key="1">
    <source>
        <dbReference type="SAM" id="MobiDB-lite"/>
    </source>
</evidence>
<dbReference type="EnsemblPlants" id="OB05G18590.1">
    <property type="protein sequence ID" value="OB05G18590.1"/>
    <property type="gene ID" value="OB05G18590"/>
</dbReference>
<dbReference type="Proteomes" id="UP000006038">
    <property type="component" value="Chromosome 5"/>
</dbReference>